<evidence type="ECO:0000256" key="5">
    <source>
        <dbReference type="SAM" id="MobiDB-lite"/>
    </source>
</evidence>
<feature type="compositionally biased region" description="Polar residues" evidence="5">
    <location>
        <begin position="22"/>
        <end position="39"/>
    </location>
</feature>
<dbReference type="CDD" id="cd13999">
    <property type="entry name" value="STKc_MAP3K-like"/>
    <property type="match status" value="1"/>
</dbReference>
<dbReference type="InterPro" id="IPR011009">
    <property type="entry name" value="Kinase-like_dom_sf"/>
</dbReference>
<organism evidence="7 8">
    <name type="scientific">Puccinia graminis f. sp. tritici</name>
    <dbReference type="NCBI Taxonomy" id="56615"/>
    <lineage>
        <taxon>Eukaryota</taxon>
        <taxon>Fungi</taxon>
        <taxon>Dikarya</taxon>
        <taxon>Basidiomycota</taxon>
        <taxon>Pucciniomycotina</taxon>
        <taxon>Pucciniomycetes</taxon>
        <taxon>Pucciniales</taxon>
        <taxon>Pucciniaceae</taxon>
        <taxon>Puccinia</taxon>
    </lineage>
</organism>
<proteinExistence type="predicted"/>
<dbReference type="AlphaFoldDB" id="A0A5B0NN08"/>
<evidence type="ECO:0000313" key="8">
    <source>
        <dbReference type="Proteomes" id="UP000325313"/>
    </source>
</evidence>
<dbReference type="Pfam" id="PF07714">
    <property type="entry name" value="PK_Tyr_Ser-Thr"/>
    <property type="match status" value="1"/>
</dbReference>
<dbReference type="InterPro" id="IPR001245">
    <property type="entry name" value="Ser-Thr/Tyr_kinase_cat_dom"/>
</dbReference>
<evidence type="ECO:0000256" key="1">
    <source>
        <dbReference type="ARBA" id="ARBA00022679"/>
    </source>
</evidence>
<evidence type="ECO:0000256" key="4">
    <source>
        <dbReference type="ARBA" id="ARBA00022840"/>
    </source>
</evidence>
<feature type="compositionally biased region" description="Polar residues" evidence="5">
    <location>
        <begin position="369"/>
        <end position="381"/>
    </location>
</feature>
<sequence>MSHDRTRPTSSKLAPPHPDSLPTPTSKQHQPQAHTNNPFLNALPTLDHRLDIAPSPSPPPHFQPLHHHHHSTSTPPTTSHYLPDHQSPPPPIHLLQLDPELDSGMPLPPPPPKKRERTMGSDQNGSGNTPLNDSGRTLLTNRPAKKEKPAPVTMVYRGAPDDHPYTFNQNQHRQHPLNPSVTALAPQTAINRGYGSMDMDDAPPSTAAPSYSLSHATEASLMKRKHNRLRDLCRERGLLTPSRELTKREMVQALLSWREANLGQRSSGFSETDDSMMSSASGYDTDDHVRSHPNIQERSFEDSIDPQLYSPELNPGIYNLRPRNGASPPKLAGNHAQSPGNYPQQAENHQETIRSSAQPRTRMAIPDPFNNNRQQAVHSPHSQLANFLAATGLQHQYQLDPSIRSPTNDPQPAKKTPPAQPVEEPAVMSHPPMIPLLDDPSRNSKRGSIRLVGTKVPSIGPIGKMSMSSINVAGDGPMSITEPRTMKGGVHVTSTAVAPGTVVMKSSSPPSPPASTETQDDDGHAGSQSHRPRPSPPEDLDVLLDLEDLKLSDKEIPPEKLTREHKVGSGSFKDVYMGRYRNFRVAICDLRGRLTDMDIKELGLLRDLRHPNIVRFIGVSIGGTIPCTIVTELCRNGDLYDYIRKIPCPSYVQILGLMLDAARGVEYLHLRTPSIIHRDLKSPNVLITANGSAKITDFGLARVKRDVMSMCATTCGTLNWQAPELWVAHPSYNHSIDVYALGLVFWEVLCWPFKEKTYPFQGMNEHAIFEEVGKKKLRPSTSMVRRKWGREIVGLIDRMWDNESDARPAMPEVVRLLNAMSLQEREKAWAATKNQLPSMA</sequence>
<evidence type="ECO:0000256" key="3">
    <source>
        <dbReference type="ARBA" id="ARBA00022777"/>
    </source>
</evidence>
<dbReference type="InterPro" id="IPR008271">
    <property type="entry name" value="Ser/Thr_kinase_AS"/>
</dbReference>
<dbReference type="InterPro" id="IPR051681">
    <property type="entry name" value="Ser/Thr_Kinases-Pseudokinases"/>
</dbReference>
<dbReference type="PANTHER" id="PTHR44329">
    <property type="entry name" value="SERINE/THREONINE-PROTEIN KINASE TNNI3K-RELATED"/>
    <property type="match status" value="1"/>
</dbReference>
<feature type="compositionally biased region" description="Polar residues" evidence="5">
    <location>
        <begin position="264"/>
        <end position="282"/>
    </location>
</feature>
<gene>
    <name evidence="7" type="ORF">PGTUg99_037029</name>
</gene>
<comment type="caution">
    <text evidence="7">The sequence shown here is derived from an EMBL/GenBank/DDBJ whole genome shotgun (WGS) entry which is preliminary data.</text>
</comment>
<reference evidence="7 8" key="1">
    <citation type="submission" date="2019-05" db="EMBL/GenBank/DDBJ databases">
        <title>Emergence of the Ug99 lineage of the wheat stem rust pathogen through somatic hybridization.</title>
        <authorList>
            <person name="Li F."/>
            <person name="Upadhyaya N.M."/>
            <person name="Sperschneider J."/>
            <person name="Matny O."/>
            <person name="Nguyen-Phuc H."/>
            <person name="Mago R."/>
            <person name="Raley C."/>
            <person name="Miller M.E."/>
            <person name="Silverstein K.A.T."/>
            <person name="Henningsen E."/>
            <person name="Hirsch C.D."/>
            <person name="Visser B."/>
            <person name="Pretorius Z.A."/>
            <person name="Steffenson B.J."/>
            <person name="Schwessinger B."/>
            <person name="Dodds P.N."/>
            <person name="Figueroa M."/>
        </authorList>
    </citation>
    <scope>NUCLEOTIDE SEQUENCE [LARGE SCALE GENOMIC DNA]</scope>
    <source>
        <strain evidence="7 8">Ug99</strain>
    </source>
</reference>
<dbReference type="PANTHER" id="PTHR44329:SF288">
    <property type="entry name" value="MITOGEN-ACTIVATED PROTEIN KINASE KINASE KINASE 20"/>
    <property type="match status" value="1"/>
</dbReference>
<feature type="domain" description="Protein kinase" evidence="6">
    <location>
        <begin position="561"/>
        <end position="822"/>
    </location>
</feature>
<dbReference type="PROSITE" id="PS50011">
    <property type="entry name" value="PROTEIN_KINASE_DOM"/>
    <property type="match status" value="1"/>
</dbReference>
<evidence type="ECO:0000259" key="6">
    <source>
        <dbReference type="PROSITE" id="PS50011"/>
    </source>
</evidence>
<name>A0A5B0NN08_PUCGR</name>
<keyword evidence="2" id="KW-0547">Nucleotide-binding</keyword>
<keyword evidence="4" id="KW-0067">ATP-binding</keyword>
<dbReference type="PROSITE" id="PS00108">
    <property type="entry name" value="PROTEIN_KINASE_ST"/>
    <property type="match status" value="1"/>
</dbReference>
<feature type="compositionally biased region" description="Polar residues" evidence="5">
    <location>
        <begin position="120"/>
        <end position="140"/>
    </location>
</feature>
<dbReference type="GO" id="GO:0004674">
    <property type="term" value="F:protein serine/threonine kinase activity"/>
    <property type="evidence" value="ECO:0007669"/>
    <property type="project" value="TreeGrafter"/>
</dbReference>
<feature type="region of interest" description="Disordered" evidence="5">
    <location>
        <begin position="264"/>
        <end position="381"/>
    </location>
</feature>
<keyword evidence="1" id="KW-0808">Transferase</keyword>
<feature type="region of interest" description="Disordered" evidence="5">
    <location>
        <begin position="502"/>
        <end position="540"/>
    </location>
</feature>
<dbReference type="EMBL" id="VDEP01000404">
    <property type="protein sequence ID" value="KAA1090193.1"/>
    <property type="molecule type" value="Genomic_DNA"/>
</dbReference>
<evidence type="ECO:0000256" key="2">
    <source>
        <dbReference type="ARBA" id="ARBA00022741"/>
    </source>
</evidence>
<feature type="region of interest" description="Disordered" evidence="5">
    <location>
        <begin position="400"/>
        <end position="461"/>
    </location>
</feature>
<feature type="region of interest" description="Disordered" evidence="5">
    <location>
        <begin position="1"/>
        <end position="149"/>
    </location>
</feature>
<dbReference type="Proteomes" id="UP000325313">
    <property type="component" value="Unassembled WGS sequence"/>
</dbReference>
<dbReference type="SUPFAM" id="SSF56112">
    <property type="entry name" value="Protein kinase-like (PK-like)"/>
    <property type="match status" value="1"/>
</dbReference>
<dbReference type="SMART" id="SM00220">
    <property type="entry name" value="S_TKc"/>
    <property type="match status" value="1"/>
</dbReference>
<feature type="compositionally biased region" description="Polar residues" evidence="5">
    <location>
        <begin position="335"/>
        <end position="359"/>
    </location>
</feature>
<protein>
    <recommendedName>
        <fullName evidence="6">Protein kinase domain-containing protein</fullName>
    </recommendedName>
</protein>
<accession>A0A5B0NN08</accession>
<dbReference type="InterPro" id="IPR000719">
    <property type="entry name" value="Prot_kinase_dom"/>
</dbReference>
<dbReference type="GO" id="GO:0005524">
    <property type="term" value="F:ATP binding"/>
    <property type="evidence" value="ECO:0007669"/>
    <property type="project" value="UniProtKB-KW"/>
</dbReference>
<evidence type="ECO:0000313" key="7">
    <source>
        <dbReference type="EMBL" id="KAA1090193.1"/>
    </source>
</evidence>
<dbReference type="Gene3D" id="1.10.510.10">
    <property type="entry name" value="Transferase(Phosphotransferase) domain 1"/>
    <property type="match status" value="1"/>
</dbReference>
<keyword evidence="3" id="KW-0418">Kinase</keyword>
<dbReference type="Gene3D" id="3.30.200.20">
    <property type="entry name" value="Phosphorylase Kinase, domain 1"/>
    <property type="match status" value="1"/>
</dbReference>